<reference evidence="2" key="1">
    <citation type="submission" date="2020-01" db="EMBL/GenBank/DDBJ databases">
        <title>Genome sequence of Kobresia littledalei, the first chromosome-level genome in the family Cyperaceae.</title>
        <authorList>
            <person name="Qu G."/>
        </authorList>
    </citation>
    <scope>NUCLEOTIDE SEQUENCE</scope>
    <source>
        <strain evidence="2">C.B.Clarke</strain>
        <tissue evidence="2">Leaf</tissue>
    </source>
</reference>
<evidence type="ECO:0000256" key="1">
    <source>
        <dbReference type="SAM" id="MobiDB-lite"/>
    </source>
</evidence>
<feature type="region of interest" description="Disordered" evidence="1">
    <location>
        <begin position="44"/>
        <end position="78"/>
    </location>
</feature>
<feature type="region of interest" description="Disordered" evidence="1">
    <location>
        <begin position="137"/>
        <end position="157"/>
    </location>
</feature>
<feature type="compositionally biased region" description="Low complexity" evidence="1">
    <location>
        <begin position="68"/>
        <end position="78"/>
    </location>
</feature>
<dbReference type="EMBL" id="SWLB01000012">
    <property type="protein sequence ID" value="KAF3331555.1"/>
    <property type="molecule type" value="Genomic_DNA"/>
</dbReference>
<organism evidence="2 3">
    <name type="scientific">Carex littledalei</name>
    <dbReference type="NCBI Taxonomy" id="544730"/>
    <lineage>
        <taxon>Eukaryota</taxon>
        <taxon>Viridiplantae</taxon>
        <taxon>Streptophyta</taxon>
        <taxon>Embryophyta</taxon>
        <taxon>Tracheophyta</taxon>
        <taxon>Spermatophyta</taxon>
        <taxon>Magnoliopsida</taxon>
        <taxon>Liliopsida</taxon>
        <taxon>Poales</taxon>
        <taxon>Cyperaceae</taxon>
        <taxon>Cyperoideae</taxon>
        <taxon>Cariceae</taxon>
        <taxon>Carex</taxon>
        <taxon>Carex subgen. Euthyceras</taxon>
    </lineage>
</organism>
<feature type="region of interest" description="Disordered" evidence="1">
    <location>
        <begin position="580"/>
        <end position="631"/>
    </location>
</feature>
<name>A0A833QS95_9POAL</name>
<comment type="caution">
    <text evidence="2">The sequence shown here is derived from an EMBL/GenBank/DDBJ whole genome shotgun (WGS) entry which is preliminary data.</text>
</comment>
<feature type="compositionally biased region" description="Pro residues" evidence="1">
    <location>
        <begin position="58"/>
        <end position="67"/>
    </location>
</feature>
<evidence type="ECO:0000313" key="2">
    <source>
        <dbReference type="EMBL" id="KAF3331555.1"/>
    </source>
</evidence>
<dbReference type="OrthoDB" id="10042604at2759"/>
<sequence length="707" mass="78351">MSAGEWQMVARRKKYPPHWRHAPHPVPTAQPYQPYKLTYAQTLRNPPPLLPTNTTLPPKAPANPPATSPTSSASHKTATTNYISPHSQLRFPPSPQFKEWRGLCFRCCKWGHAASHCKNLTRCGRCWGEGHTGSHCSKKTSGQTTARLPPPVTGTKPITKLEPSFDELLSGPYPYPPKSVPEGRPARTYCYAGRDAQYYAEMVRLQRAVVLYAPEIEIDLTIDEVAECAAKTGLVKMEDISVAVLTRSRYLISLPTTITPAAFIRAIPDEVWSLGYSFSQWSPLVDAAVKIPQFKVLIDIVGVPPQLYREDVISKAISAFGVYLGMVEQDLKEEMACWTAAVATVTLDKIPLEINFVDGGLETVAQVLVKTWAHVPLYSKEEMPRPTKEYTSPPCVSPPAAATTEDVLRLHTEPTVPVPIRILRDICQGRDPNSLPRELAAVLANTQMEPPPLPESIATPTQTSPVTENQNLVNVPVMAQCDESHVASPQIEREQIVTPKVIQSPPKRILTRRMHANQTATEEPDCGAESLPLAVSGTKAGEGSKYLLRSSRQDKHMVRDNRQQESNSCKTRARITEQRFNLESSLDGPNRPHGPSAVSRQRRRLTLAAIRPKRNSSTKKKNRAEPQAASFNLNPDGFVEIRVDYDQRLAIASACGINLDHVTTALKEDNEQRFSLPEAQPNRSDPGSDEEHLNLDLSSDDELTDLE</sequence>
<evidence type="ECO:0008006" key="4">
    <source>
        <dbReference type="Google" id="ProtNLM"/>
    </source>
</evidence>
<protein>
    <recommendedName>
        <fullName evidence="4">CCHC-type domain-containing protein</fullName>
    </recommendedName>
</protein>
<feature type="region of interest" description="Disordered" evidence="1">
    <location>
        <begin position="669"/>
        <end position="707"/>
    </location>
</feature>
<evidence type="ECO:0000313" key="3">
    <source>
        <dbReference type="Proteomes" id="UP000623129"/>
    </source>
</evidence>
<proteinExistence type="predicted"/>
<keyword evidence="3" id="KW-1185">Reference proteome</keyword>
<dbReference type="AlphaFoldDB" id="A0A833QS95"/>
<dbReference type="Proteomes" id="UP000623129">
    <property type="component" value="Unassembled WGS sequence"/>
</dbReference>
<gene>
    <name evidence="2" type="ORF">FCM35_KLT02961</name>
</gene>
<accession>A0A833QS95</accession>
<feature type="compositionally biased region" description="Basic residues" evidence="1">
    <location>
        <begin position="600"/>
        <end position="622"/>
    </location>
</feature>
<feature type="compositionally biased region" description="Acidic residues" evidence="1">
    <location>
        <begin position="698"/>
        <end position="707"/>
    </location>
</feature>